<keyword evidence="2" id="KW-1185">Reference proteome</keyword>
<dbReference type="KEGG" id="bcom:BAUCODRAFT_39062"/>
<dbReference type="EMBL" id="KB445563">
    <property type="protein sequence ID" value="EMC91916.1"/>
    <property type="molecule type" value="Genomic_DNA"/>
</dbReference>
<evidence type="ECO:0000313" key="2">
    <source>
        <dbReference type="Proteomes" id="UP000011761"/>
    </source>
</evidence>
<dbReference type="HOGENOM" id="CLU_2621649_0_0_1"/>
<proteinExistence type="predicted"/>
<sequence>MSFRSECFLHHALQVKKPHLVTNRRLPLERLYTCSGAPDKHGHQGVDVGLTWVFRRTAKEANQAWHASMYPPKSHLEV</sequence>
<dbReference type="GeneID" id="19113705"/>
<dbReference type="RefSeq" id="XP_007680945.1">
    <property type="nucleotide sequence ID" value="XM_007682755.1"/>
</dbReference>
<dbReference type="Proteomes" id="UP000011761">
    <property type="component" value="Unassembled WGS sequence"/>
</dbReference>
<protein>
    <submittedName>
        <fullName evidence="1">Uncharacterized protein</fullName>
    </submittedName>
</protein>
<reference evidence="1 2" key="1">
    <citation type="journal article" date="2012" name="PLoS Pathog.">
        <title>Diverse lifestyles and strategies of plant pathogenesis encoded in the genomes of eighteen Dothideomycetes fungi.</title>
        <authorList>
            <person name="Ohm R.A."/>
            <person name="Feau N."/>
            <person name="Henrissat B."/>
            <person name="Schoch C.L."/>
            <person name="Horwitz B.A."/>
            <person name="Barry K.W."/>
            <person name="Condon B.J."/>
            <person name="Copeland A.C."/>
            <person name="Dhillon B."/>
            <person name="Glaser F."/>
            <person name="Hesse C.N."/>
            <person name="Kosti I."/>
            <person name="LaButti K."/>
            <person name="Lindquist E.A."/>
            <person name="Lucas S."/>
            <person name="Salamov A.A."/>
            <person name="Bradshaw R.E."/>
            <person name="Ciuffetti L."/>
            <person name="Hamelin R.C."/>
            <person name="Kema G.H.J."/>
            <person name="Lawrence C."/>
            <person name="Scott J.A."/>
            <person name="Spatafora J.W."/>
            <person name="Turgeon B.G."/>
            <person name="de Wit P.J.G.M."/>
            <person name="Zhong S."/>
            <person name="Goodwin S.B."/>
            <person name="Grigoriev I.V."/>
        </authorList>
    </citation>
    <scope>NUCLEOTIDE SEQUENCE [LARGE SCALE GENOMIC DNA]</scope>
    <source>
        <strain evidence="1 2">UAMH 10762</strain>
    </source>
</reference>
<dbReference type="AlphaFoldDB" id="M2M5K7"/>
<gene>
    <name evidence="1" type="ORF">BAUCODRAFT_39062</name>
</gene>
<accession>M2M5K7</accession>
<organism evidence="1 2">
    <name type="scientific">Baudoinia panamericana (strain UAMH 10762)</name>
    <name type="common">Angels' share fungus</name>
    <name type="synonym">Baudoinia compniacensis (strain UAMH 10762)</name>
    <dbReference type="NCBI Taxonomy" id="717646"/>
    <lineage>
        <taxon>Eukaryota</taxon>
        <taxon>Fungi</taxon>
        <taxon>Dikarya</taxon>
        <taxon>Ascomycota</taxon>
        <taxon>Pezizomycotina</taxon>
        <taxon>Dothideomycetes</taxon>
        <taxon>Dothideomycetidae</taxon>
        <taxon>Mycosphaerellales</taxon>
        <taxon>Teratosphaeriaceae</taxon>
        <taxon>Baudoinia</taxon>
    </lineage>
</organism>
<evidence type="ECO:0000313" key="1">
    <source>
        <dbReference type="EMBL" id="EMC91916.1"/>
    </source>
</evidence>
<name>M2M5K7_BAUPA</name>